<reference evidence="3 4" key="2">
    <citation type="journal article" date="2017" name="Front. Microbiol.">
        <title>Genomics Reveals a Unique Clone of Burkholderia cenocepacia Harboring an Actively Excising Novel Genomic Island.</title>
        <authorList>
            <person name="Patil P.P."/>
            <person name="Mali S."/>
            <person name="Midha S."/>
            <person name="Gautam V."/>
            <person name="Dash L."/>
            <person name="Kumar S."/>
            <person name="Shastri J."/>
            <person name="Singhal L."/>
            <person name="Patil P.B."/>
        </authorList>
    </citation>
    <scope>NUCLEOTIDE SEQUENCE [LARGE SCALE GENOMIC DNA]</scope>
    <source>
        <strain evidence="3 4">BC-19</strain>
    </source>
</reference>
<dbReference type="InterPro" id="IPR023210">
    <property type="entry name" value="NADP_OxRdtase_dom"/>
</dbReference>
<dbReference type="InterPro" id="IPR050523">
    <property type="entry name" value="AKR_Detox_Biosynth"/>
</dbReference>
<dbReference type="RefSeq" id="WP_080324001.1">
    <property type="nucleotide sequence ID" value="NZ_JAIMII010000035.1"/>
</dbReference>
<dbReference type="GO" id="GO:0005829">
    <property type="term" value="C:cytosol"/>
    <property type="evidence" value="ECO:0007669"/>
    <property type="project" value="UniProtKB-ARBA"/>
</dbReference>
<accession>A0ABD4UII6</accession>
<dbReference type="FunFam" id="3.20.20.100:FF:000004">
    <property type="entry name" value="Oxidoreductase, aldo/keto reductase"/>
    <property type="match status" value="1"/>
</dbReference>
<evidence type="ECO:0000313" key="3">
    <source>
        <dbReference type="EMBL" id="MCW3714034.1"/>
    </source>
</evidence>
<proteinExistence type="predicted"/>
<sequence>MQYHLLGNTGVFVSRLCLGTMTFGGRDTPPYDQVGGLDLPQVQAITDAALDAGINFVDTADVYSAGEAERLVGQAIKSRRHDLVLATKFHAPMGTAPNRGGQSRLYMMRALEDSLKRLQTDYIDLYQIHNFDPLTPFEEVLRSLDDAVRQGKVRYIGCSNLAAWQVMKALGVSERRGLERFASVQAYYSLAGRDLEHELLPMIEDQRLGLMVWSPLAAGFLSGKYDRHSEKGASRRDKFEFPPIDREKAFDIIDTLRAIAERHAATPAQVALAWLLAKPTVTSVIVGAKRADQLEDNLGALKLKLSTQDIAELDEVSATGPHYPSWLQAHTLEARIPKEVGG</sequence>
<dbReference type="EMBL" id="JYMX02000018">
    <property type="protein sequence ID" value="MCW3714034.1"/>
    <property type="molecule type" value="Genomic_DNA"/>
</dbReference>
<keyword evidence="1" id="KW-0560">Oxidoreductase</keyword>
<dbReference type="SUPFAM" id="SSF51430">
    <property type="entry name" value="NAD(P)-linked oxidoreductase"/>
    <property type="match status" value="1"/>
</dbReference>
<dbReference type="InterPro" id="IPR036812">
    <property type="entry name" value="NAD(P)_OxRdtase_dom_sf"/>
</dbReference>
<protein>
    <submittedName>
        <fullName evidence="3">Aldo/keto reductase</fullName>
    </submittedName>
</protein>
<dbReference type="GO" id="GO:0016491">
    <property type="term" value="F:oxidoreductase activity"/>
    <property type="evidence" value="ECO:0007669"/>
    <property type="project" value="UniProtKB-KW"/>
</dbReference>
<evidence type="ECO:0000313" key="4">
    <source>
        <dbReference type="Proteomes" id="UP000191686"/>
    </source>
</evidence>
<dbReference type="PANTHER" id="PTHR43364">
    <property type="entry name" value="NADH-SPECIFIC METHYLGLYOXAL REDUCTASE-RELATED"/>
    <property type="match status" value="1"/>
</dbReference>
<organism evidence="3 4">
    <name type="scientific">Burkholderia cenocepacia</name>
    <dbReference type="NCBI Taxonomy" id="95486"/>
    <lineage>
        <taxon>Bacteria</taxon>
        <taxon>Pseudomonadati</taxon>
        <taxon>Pseudomonadota</taxon>
        <taxon>Betaproteobacteria</taxon>
        <taxon>Burkholderiales</taxon>
        <taxon>Burkholderiaceae</taxon>
        <taxon>Burkholderia</taxon>
        <taxon>Burkholderia cepacia complex</taxon>
    </lineage>
</organism>
<dbReference type="Gene3D" id="3.20.20.100">
    <property type="entry name" value="NADP-dependent oxidoreductase domain"/>
    <property type="match status" value="1"/>
</dbReference>
<dbReference type="Pfam" id="PF00248">
    <property type="entry name" value="Aldo_ket_red"/>
    <property type="match status" value="1"/>
</dbReference>
<dbReference type="InterPro" id="IPR020471">
    <property type="entry name" value="AKR"/>
</dbReference>
<gene>
    <name evidence="3" type="ORF">UE95_022340</name>
</gene>
<dbReference type="PRINTS" id="PR00069">
    <property type="entry name" value="ALDKETRDTASE"/>
</dbReference>
<dbReference type="AlphaFoldDB" id="A0ABD4UII6"/>
<feature type="domain" description="NADP-dependent oxidoreductase" evidence="2">
    <location>
        <begin position="15"/>
        <end position="317"/>
    </location>
</feature>
<comment type="caution">
    <text evidence="3">The sequence shown here is derived from an EMBL/GenBank/DDBJ whole genome shotgun (WGS) entry which is preliminary data.</text>
</comment>
<name>A0ABD4UII6_9BURK</name>
<evidence type="ECO:0000259" key="2">
    <source>
        <dbReference type="Pfam" id="PF00248"/>
    </source>
</evidence>
<dbReference type="PANTHER" id="PTHR43364:SF4">
    <property type="entry name" value="NAD(P)-LINKED OXIDOREDUCTASE SUPERFAMILY PROTEIN"/>
    <property type="match status" value="1"/>
</dbReference>
<dbReference type="CDD" id="cd19091">
    <property type="entry name" value="AKR_PsAKR"/>
    <property type="match status" value="1"/>
</dbReference>
<evidence type="ECO:0000256" key="1">
    <source>
        <dbReference type="ARBA" id="ARBA00023002"/>
    </source>
</evidence>
<dbReference type="Proteomes" id="UP000191686">
    <property type="component" value="Unassembled WGS sequence"/>
</dbReference>
<reference evidence="3 4" key="1">
    <citation type="journal article" date="2017" name="Front. Microbiol.">
        <title>Genomics reveals a unique clone of Burkholderia cenocepacia harbouring an actively excising novel genomic island.</title>
        <authorList>
            <person name="Patil P."/>
            <person name="Mali S."/>
            <person name="Midha S."/>
            <person name="Gautam V."/>
            <person name="Dash L."/>
            <person name="Kumar S."/>
            <person name="Shastri J."/>
            <person name="Singhal L."/>
            <person name="Patil P.B."/>
        </authorList>
    </citation>
    <scope>NUCLEOTIDE SEQUENCE [LARGE SCALE GENOMIC DNA]</scope>
    <source>
        <strain evidence="3 4">BC-19</strain>
    </source>
</reference>